<dbReference type="PROSITE" id="PS50003">
    <property type="entry name" value="PH_DOMAIN"/>
    <property type="match status" value="1"/>
</dbReference>
<evidence type="ECO:0000256" key="3">
    <source>
        <dbReference type="ARBA" id="ARBA00022475"/>
    </source>
</evidence>
<evidence type="ECO:0000313" key="8">
    <source>
        <dbReference type="RefSeq" id="XP_014676052.1"/>
    </source>
</evidence>
<dbReference type="PANTHER" id="PTHR21630:SF10">
    <property type="entry name" value="VENTRICULAR ZONE-EXPRESSED PH DOMAIN-CONTAINING PROTEIN HOMOLOG 1"/>
    <property type="match status" value="1"/>
</dbReference>
<feature type="region of interest" description="Disordered" evidence="5">
    <location>
        <begin position="419"/>
        <end position="482"/>
    </location>
</feature>
<evidence type="ECO:0000256" key="1">
    <source>
        <dbReference type="ARBA" id="ARBA00004413"/>
    </source>
</evidence>
<comment type="subcellular location">
    <subcellularLocation>
        <location evidence="1">Cell membrane</location>
        <topology evidence="1">Peripheral membrane protein</topology>
        <orientation evidence="1">Cytoplasmic side</orientation>
    </subcellularLocation>
</comment>
<dbReference type="RefSeq" id="XP_014676054.1">
    <property type="nucleotide sequence ID" value="XM_014820568.1"/>
</dbReference>
<reference evidence="8 9" key="1">
    <citation type="submission" date="2025-05" db="UniProtKB">
        <authorList>
            <consortium name="RefSeq"/>
        </authorList>
    </citation>
    <scope>IDENTIFICATION</scope>
</reference>
<dbReference type="InterPro" id="IPR039888">
    <property type="entry name" value="Melted-like"/>
</dbReference>
<keyword evidence="7" id="KW-1185">Reference proteome</keyword>
<sequence length="788" mass="89019">MHELFSQVLNKRDLSKAGDLFILQDGDIVNDLPAVLQSIQQISNEPDYCKRDNDQSVVEICITRVTSAIRETGTIETHAPSLMSLLSSCLEHELKPSGRDEDPPHAKIASDILSCVFLNYSKKSVMKVAIPVAVKFLNKGSRELCRSLTSYLSLSAIMNADLLALHVRPIIESIKNGNISLVRVLPQIYAQNKQPINDNVTTLISLLPKCENTEKTSLLQLLELVAKDSPQLLEGNIPTLCNYLSSVQTSTLVLQIFVEMATTNPGPFTERVEVLKQTVAAQPPTLPLVVRVVGLVGRLSQEHAKNSLNYLTSQLSAVEENNQPILLREIKQITDVRHNMLADYIAEISQYSQAVNSTTKLLVQQLKTDYANRNMKLSQENRMSGSVTVINVGGRQSEGDGTRNKSSLEFAGDKLNTTLTSVGDRSSHLSIARPASSVNRARSAEKMHSKSALRVSQAESVKSERSQSQQSERSSQSTLTNGSSYRTLTTAYQIPGERPHDPIRQFCTKHLEKIKNFINNQVTFRIPMPSNCVVDTRGHRTHKRFAKVYFSCAERGEHCLYNHTYLKMKTRCPRLWIHMMFLTLQARSEKPLTQEDQQVLALKSTWDSVKNDGKSFVALITSAFPSIKEQEMLLDEVKSVRYFDVFEYSSIKRHWFCFLCVHPERATVLEDGEPVIEGQLKEKKGRWKLFRRWRTRYFTLSGAHLTYRGTKSRETLPIDVSQIQSVKAVGRGVRNIPRAFEIFTQERTYVFKAKDSKNAEQWVQCLQIAVAHSHARGYNQSLHHHSIH</sequence>
<dbReference type="InterPro" id="IPR016024">
    <property type="entry name" value="ARM-type_fold"/>
</dbReference>
<evidence type="ECO:0000313" key="11">
    <source>
        <dbReference type="RefSeq" id="XP_014676055.1"/>
    </source>
</evidence>
<evidence type="ECO:0000313" key="10">
    <source>
        <dbReference type="RefSeq" id="XP_014676054.1"/>
    </source>
</evidence>
<evidence type="ECO:0000259" key="6">
    <source>
        <dbReference type="PROSITE" id="PS50003"/>
    </source>
</evidence>
<feature type="compositionally biased region" description="Low complexity" evidence="5">
    <location>
        <begin position="466"/>
        <end position="477"/>
    </location>
</feature>
<proteinExistence type="inferred from homology"/>
<dbReference type="RefSeq" id="XP_014676053.1">
    <property type="nucleotide sequence ID" value="XM_014820567.1"/>
</dbReference>
<feature type="domain" description="PH" evidence="6">
    <location>
        <begin position="673"/>
        <end position="771"/>
    </location>
</feature>
<dbReference type="PANTHER" id="PTHR21630">
    <property type="entry name" value="VEPH-A/MELTED"/>
    <property type="match status" value="1"/>
</dbReference>
<dbReference type="SUPFAM" id="SSF48371">
    <property type="entry name" value="ARM repeat"/>
    <property type="match status" value="1"/>
</dbReference>
<dbReference type="Proteomes" id="UP000695022">
    <property type="component" value="Unplaced"/>
</dbReference>
<dbReference type="RefSeq" id="XP_014676052.1">
    <property type="nucleotide sequence ID" value="XM_014820566.1"/>
</dbReference>
<comment type="similarity">
    <text evidence="2">Belongs to the MELT/VEPH family.</text>
</comment>
<gene>
    <name evidence="8 9 10 11" type="primary">LOC106816025</name>
</gene>
<dbReference type="GeneID" id="106816025"/>
<dbReference type="CDD" id="cd01264">
    <property type="entry name" value="PH_MELT_VEPH1"/>
    <property type="match status" value="1"/>
</dbReference>
<dbReference type="RefSeq" id="XP_014676055.1">
    <property type="nucleotide sequence ID" value="XM_014820569.1"/>
</dbReference>
<protein>
    <submittedName>
        <fullName evidence="8 9">Protein melted-like</fullName>
    </submittedName>
</protein>
<dbReference type="Gene3D" id="2.30.29.30">
    <property type="entry name" value="Pleckstrin-homology domain (PH domain)/Phosphotyrosine-binding domain (PTB)"/>
    <property type="match status" value="1"/>
</dbReference>
<dbReference type="SUPFAM" id="SSF50729">
    <property type="entry name" value="PH domain-like"/>
    <property type="match status" value="1"/>
</dbReference>
<organism evidence="7 8">
    <name type="scientific">Priapulus caudatus</name>
    <name type="common">Priapulid worm</name>
    <dbReference type="NCBI Taxonomy" id="37621"/>
    <lineage>
        <taxon>Eukaryota</taxon>
        <taxon>Metazoa</taxon>
        <taxon>Ecdysozoa</taxon>
        <taxon>Scalidophora</taxon>
        <taxon>Priapulida</taxon>
        <taxon>Priapulimorpha</taxon>
        <taxon>Priapulimorphida</taxon>
        <taxon>Priapulidae</taxon>
        <taxon>Priapulus</taxon>
    </lineage>
</organism>
<name>A0ABM1EV31_PRICU</name>
<evidence type="ECO:0000313" key="9">
    <source>
        <dbReference type="RefSeq" id="XP_014676053.1"/>
    </source>
</evidence>
<keyword evidence="3" id="KW-1003">Cell membrane</keyword>
<dbReference type="InterPro" id="IPR011993">
    <property type="entry name" value="PH-like_dom_sf"/>
</dbReference>
<keyword evidence="4" id="KW-0472">Membrane</keyword>
<evidence type="ECO:0000256" key="5">
    <source>
        <dbReference type="SAM" id="MobiDB-lite"/>
    </source>
</evidence>
<dbReference type="InterPro" id="IPR001849">
    <property type="entry name" value="PH_domain"/>
</dbReference>
<dbReference type="Pfam" id="PF00169">
    <property type="entry name" value="PH"/>
    <property type="match status" value="1"/>
</dbReference>
<dbReference type="SMART" id="SM00233">
    <property type="entry name" value="PH"/>
    <property type="match status" value="1"/>
</dbReference>
<accession>A0ABM1EV31</accession>
<evidence type="ECO:0000256" key="4">
    <source>
        <dbReference type="ARBA" id="ARBA00023136"/>
    </source>
</evidence>
<evidence type="ECO:0000256" key="2">
    <source>
        <dbReference type="ARBA" id="ARBA00010187"/>
    </source>
</evidence>
<evidence type="ECO:0000313" key="7">
    <source>
        <dbReference type="Proteomes" id="UP000695022"/>
    </source>
</evidence>